<evidence type="ECO:0000313" key="1">
    <source>
        <dbReference type="EMBL" id="OAG18827.1"/>
    </source>
</evidence>
<keyword evidence="2" id="KW-1185">Reference proteome</keyword>
<dbReference type="AlphaFoldDB" id="A0A177DHP5"/>
<dbReference type="Proteomes" id="UP000077248">
    <property type="component" value="Unassembled WGS sequence"/>
</dbReference>
<name>A0A177DHP5_ALTAL</name>
<evidence type="ECO:0000313" key="2">
    <source>
        <dbReference type="Proteomes" id="UP000077248"/>
    </source>
</evidence>
<accession>A0A177DHP5</accession>
<dbReference type="EMBL" id="KV441482">
    <property type="protein sequence ID" value="OAG18827.1"/>
    <property type="molecule type" value="Genomic_DNA"/>
</dbReference>
<sequence>MSQRADSSSEHLSVFGSLEMASADGESICETCREIDFHHLLHHARYDHPRFASLYPSIPQNVRYSPDCKLCSLISSGTPLDHLGKMFELGSFFNAAATGIVRSTIELRIFLPNRIGRFTSPSGAVFCRLASDVSQSLGCVQPADLSTIKPSKLGTPAWLDCWVPLLQLSLIGLVG</sequence>
<protein>
    <submittedName>
        <fullName evidence="1">Uncharacterized protein</fullName>
    </submittedName>
</protein>
<organism evidence="1 2">
    <name type="scientific">Alternaria alternata</name>
    <name type="common">Alternaria rot fungus</name>
    <name type="synonym">Torula alternata</name>
    <dbReference type="NCBI Taxonomy" id="5599"/>
    <lineage>
        <taxon>Eukaryota</taxon>
        <taxon>Fungi</taxon>
        <taxon>Dikarya</taxon>
        <taxon>Ascomycota</taxon>
        <taxon>Pezizomycotina</taxon>
        <taxon>Dothideomycetes</taxon>
        <taxon>Pleosporomycetidae</taxon>
        <taxon>Pleosporales</taxon>
        <taxon>Pleosporineae</taxon>
        <taxon>Pleosporaceae</taxon>
        <taxon>Alternaria</taxon>
        <taxon>Alternaria sect. Alternaria</taxon>
        <taxon>Alternaria alternata complex</taxon>
    </lineage>
</organism>
<dbReference type="GeneID" id="29110910"/>
<dbReference type="VEuPathDB" id="FungiDB:CC77DRAFT_1021718"/>
<proteinExistence type="predicted"/>
<dbReference type="KEGG" id="aalt:CC77DRAFT_1021718"/>
<gene>
    <name evidence="1" type="ORF">CC77DRAFT_1021718</name>
</gene>
<dbReference type="RefSeq" id="XP_018384248.1">
    <property type="nucleotide sequence ID" value="XM_018525316.1"/>
</dbReference>
<reference evidence="1 2" key="1">
    <citation type="submission" date="2016-05" db="EMBL/GenBank/DDBJ databases">
        <title>Comparative analysis of secretome profiles of manganese(II)-oxidizing ascomycete fungi.</title>
        <authorList>
            <consortium name="DOE Joint Genome Institute"/>
            <person name="Zeiner C.A."/>
            <person name="Purvine S.O."/>
            <person name="Zink E.M."/>
            <person name="Wu S."/>
            <person name="Pasa-Tolic L."/>
            <person name="Chaput D.L."/>
            <person name="Haridas S."/>
            <person name="Grigoriev I.V."/>
            <person name="Santelli C.M."/>
            <person name="Hansel C.M."/>
        </authorList>
    </citation>
    <scope>NUCLEOTIDE SEQUENCE [LARGE SCALE GENOMIC DNA]</scope>
    <source>
        <strain evidence="1 2">SRC1lrK2f</strain>
    </source>
</reference>